<dbReference type="PROSITE" id="PS50005">
    <property type="entry name" value="TPR"/>
    <property type="match status" value="4"/>
</dbReference>
<dbReference type="SMART" id="SM00028">
    <property type="entry name" value="TPR"/>
    <property type="match status" value="5"/>
</dbReference>
<organism evidence="11 12">
    <name type="scientific">Lithohypha guttulata</name>
    <dbReference type="NCBI Taxonomy" id="1690604"/>
    <lineage>
        <taxon>Eukaryota</taxon>
        <taxon>Fungi</taxon>
        <taxon>Dikarya</taxon>
        <taxon>Ascomycota</taxon>
        <taxon>Pezizomycotina</taxon>
        <taxon>Eurotiomycetes</taxon>
        <taxon>Chaetothyriomycetidae</taxon>
        <taxon>Chaetothyriales</taxon>
        <taxon>Trichomeriaceae</taxon>
        <taxon>Lithohypha</taxon>
    </lineage>
</organism>
<dbReference type="Pfam" id="PF13181">
    <property type="entry name" value="TPR_8"/>
    <property type="match status" value="1"/>
</dbReference>
<feature type="region of interest" description="Disordered" evidence="9">
    <location>
        <begin position="87"/>
        <end position="117"/>
    </location>
</feature>
<evidence type="ECO:0000256" key="3">
    <source>
        <dbReference type="ARBA" id="ARBA00011970"/>
    </source>
</evidence>
<evidence type="ECO:0000256" key="2">
    <source>
        <dbReference type="ARBA" id="ARBA00005386"/>
    </source>
</evidence>
<evidence type="ECO:0000256" key="7">
    <source>
        <dbReference type="ARBA" id="ARBA00022803"/>
    </source>
</evidence>
<keyword evidence="7 8" id="KW-0802">TPR repeat</keyword>
<name>A0AAN7SZ58_9EURO</name>
<evidence type="ECO:0000313" key="11">
    <source>
        <dbReference type="EMBL" id="KAK5084248.1"/>
    </source>
</evidence>
<keyword evidence="5" id="KW-0808">Transferase</keyword>
<dbReference type="SUPFAM" id="SSF48452">
    <property type="entry name" value="TPR-like"/>
    <property type="match status" value="1"/>
</dbReference>
<evidence type="ECO:0000256" key="1">
    <source>
        <dbReference type="ARBA" id="ARBA00004922"/>
    </source>
</evidence>
<feature type="region of interest" description="Disordered" evidence="9">
    <location>
        <begin position="427"/>
        <end position="448"/>
    </location>
</feature>
<feature type="compositionally biased region" description="Polar residues" evidence="9">
    <location>
        <begin position="99"/>
        <end position="108"/>
    </location>
</feature>
<keyword evidence="4" id="KW-0328">Glycosyltransferase</keyword>
<dbReference type="FunFam" id="1.25.40.10:FF:000552">
    <property type="entry name" value="UDP-N-acetylglucosaminyltransferase (AFU_orthologue AFUA_1G03380)"/>
    <property type="match status" value="1"/>
</dbReference>
<feature type="repeat" description="TPR" evidence="8">
    <location>
        <begin position="535"/>
        <end position="568"/>
    </location>
</feature>
<dbReference type="Pfam" id="PF13432">
    <property type="entry name" value="TPR_16"/>
    <property type="match status" value="2"/>
</dbReference>
<proteinExistence type="inferred from homology"/>
<evidence type="ECO:0000256" key="5">
    <source>
        <dbReference type="ARBA" id="ARBA00022679"/>
    </source>
</evidence>
<dbReference type="Proteomes" id="UP001309876">
    <property type="component" value="Unassembled WGS sequence"/>
</dbReference>
<comment type="pathway">
    <text evidence="1">Protein modification; protein glycosylation.</text>
</comment>
<comment type="caution">
    <text evidence="11">The sequence shown here is derived from an EMBL/GenBank/DDBJ whole genome shotgun (WGS) entry which is preliminary data.</text>
</comment>
<keyword evidence="12" id="KW-1185">Reference proteome</keyword>
<evidence type="ECO:0000256" key="6">
    <source>
        <dbReference type="ARBA" id="ARBA00022737"/>
    </source>
</evidence>
<dbReference type="GO" id="GO:0006493">
    <property type="term" value="P:protein O-linked glycosylation"/>
    <property type="evidence" value="ECO:0007669"/>
    <property type="project" value="TreeGrafter"/>
</dbReference>
<dbReference type="PANTHER" id="PTHR44998:SF1">
    <property type="entry name" value="UDP-N-ACETYLGLUCOSAMINE--PEPTIDE N-ACETYLGLUCOSAMINYLTRANSFERASE 110 KDA SUBUNIT"/>
    <property type="match status" value="1"/>
</dbReference>
<feature type="repeat" description="TPR" evidence="8">
    <location>
        <begin position="501"/>
        <end position="534"/>
    </location>
</feature>
<dbReference type="EC" id="2.4.1.255" evidence="3"/>
<evidence type="ECO:0000259" key="10">
    <source>
        <dbReference type="Pfam" id="PF13844"/>
    </source>
</evidence>
<reference evidence="11 12" key="1">
    <citation type="submission" date="2023-08" db="EMBL/GenBank/DDBJ databases">
        <title>Black Yeasts Isolated from many extreme environments.</title>
        <authorList>
            <person name="Coleine C."/>
            <person name="Stajich J.E."/>
            <person name="Selbmann L."/>
        </authorList>
    </citation>
    <scope>NUCLEOTIDE SEQUENCE [LARGE SCALE GENOMIC DNA]</scope>
    <source>
        <strain evidence="11 12">CCFEE 5910</strain>
    </source>
</reference>
<dbReference type="FunFam" id="3.40.50.11380:FF:000004">
    <property type="entry name" value="UDP-N-acetylglucosaminyltransferase (AFU_orthologue AFUA_1G03380)"/>
    <property type="match status" value="1"/>
</dbReference>
<protein>
    <recommendedName>
        <fullName evidence="3">protein O-GlcNAc transferase</fullName>
        <ecNumber evidence="3">2.4.1.255</ecNumber>
    </recommendedName>
</protein>
<dbReference type="PANTHER" id="PTHR44998">
    <property type="match status" value="1"/>
</dbReference>
<evidence type="ECO:0000256" key="9">
    <source>
        <dbReference type="SAM" id="MobiDB-lite"/>
    </source>
</evidence>
<feature type="region of interest" description="Disordered" evidence="9">
    <location>
        <begin position="1"/>
        <end position="25"/>
    </location>
</feature>
<gene>
    <name evidence="11" type="ORF">LTR05_005324</name>
</gene>
<dbReference type="Pfam" id="PF13844">
    <property type="entry name" value="Glyco_transf_41"/>
    <property type="match status" value="2"/>
</dbReference>
<feature type="domain" description="O-GlcNAc transferase C-terminal" evidence="10">
    <location>
        <begin position="1389"/>
        <end position="1600"/>
    </location>
</feature>
<feature type="region of interest" description="Disordered" evidence="9">
    <location>
        <begin position="609"/>
        <end position="632"/>
    </location>
</feature>
<dbReference type="InterPro" id="IPR029489">
    <property type="entry name" value="OGT/SEC/SPY_C"/>
</dbReference>
<keyword evidence="6" id="KW-0677">Repeat</keyword>
<dbReference type="InterPro" id="IPR011990">
    <property type="entry name" value="TPR-like_helical_dom_sf"/>
</dbReference>
<feature type="domain" description="O-GlcNAc transferase C-terminal" evidence="10">
    <location>
        <begin position="1123"/>
        <end position="1306"/>
    </location>
</feature>
<sequence>MASRQYQRQENHVQPAIDPSTWTEQLPLPRPYARSVGSYNTGLTYAQHEFLRRRKIPHGRQLEELDFTNIDGRIHLPAPKHVLLSLSPSNHDSRLPDGSRNTSYNDTPSLHHRGDRTVLPARGSQSLTNSQYDQAWMPPYSADSVLLQSTPYASEQQTSRNTWSKVPTVMPSNLQSSFGPTASAGQQYYGPYWPDGTFSPYRPAPVRNDRFFHWRHSRDLSQNSRPHQVNQVNLEPIWTHGPALNAQQFAQGTVQGVRSLQSLPPRDGYVPYLSFQDRISDALVAGTSYHDRPTTEEGQFSISEQVPFKPQNQRGDGTLHATAASELIAQRDQAFSWAYRIYIDLLANIQRDSKLGRQHTNQLGQSRTVVKPAIFPRPPQRAQSHFTRSLNLKNGNQGSYKMHAGGESYQPMSIEASDRPQTAIRMTRRKTDSAAGGPGSFQSNNDYSSLVGNPVDTSLSFQERFNVMTGALMSTQQHIDNAAAALDTIEAICRDSEVSWTDGMLLAGCLAYGIGNYTQALKWYQKVVKLDSNHVEAISNLAATLLALGRRDEAANQWTAAIKLRPSYFEAVEHLVGLYVSSHRTRDAVDIIEYVESRLKLPVHAQSIAGPDSHIEDDSDDQSRASSTTIGSTDVPYYDFDTGRRYSKSSTASEHPQGLGAFGYAVPVADNGRLLALIHAKGNMLYSLGDNRAAASAFEDAILIATGERKGGVRGLIERILQACVSSVDPYTAARVAESKEPILLTPDRAQTISQRMFPPSGELPGLEHVPSNVALKAAISTSSNSLLSLAKIYQDGLCSQTAGKNAANPGTREILALYYLSLSLQPSPSTANNVGILLAGVQTASVVQVTPQHTQNCVFNYTGVSPGSGVALALAYYNYGLNLDGKHAHLYTNLGSLLKDLGELQAAIKMYETAVSCDGTFDIALANLANAVKDQGRITDAIKYYKRAVQANPDFAEAVCGLATALNSVCDWYGRGGVYADGGLRDRIHVDERGMMYEGRKGSGWMHKVVEIVDRQLRDGESWGVGILKSDVIELICNQLTLIKSNLPQERQMQTYRHIQQSLQAWAGRKWEGSRVVRLLERAIKYIGWQWYQDRYKHKREYPSRRYTRPTLPVAVPVPSAPTVLPFHTFTTPLSARQVRQISQRNALRISVSTMRSSWLPRTVYPPPAPPNPCLNVGYVSSDFNNHPLAHLMQSIFGLHNPRKIRAHCYATTASDGSIHRQQIEREAPVFRDASTWSVERLVNQIVEDGIHILVNLNGYTRGAKNELFAARPAPIHMSFMGFAGTLGAEWCDYVYADEISVPQQTLAPSRYNVDVEDKLNPQSQAEDLDDWIYAENIIFSRSSFFCVDHKQSAPDAKHGPPRLHDECERDQAWTEEQRRRWKLRKELFPSLPENAVILGNFNQLYKIDPTTFRLYLRILSAVPNTVLWLLRFPDVGEQNLRHYAQEWAGPETASRILFTDVAPKGLHITRASVVDLFLDTPECNAHTTAADVIWSGTPIVTWARWDHKMCSRMASSIVASALPEGPEGDEGRRDLLVGSEKEYEDRAIQLASNLRYVDTDNYEYSGQGHGRLLELRRMLWEGRWTSRLFDTKRWVSDLEMGYWKAWTAWEAGEGGDIWL</sequence>
<dbReference type="EMBL" id="JAVRRJ010000005">
    <property type="protein sequence ID" value="KAK5084248.1"/>
    <property type="molecule type" value="Genomic_DNA"/>
</dbReference>
<evidence type="ECO:0000256" key="4">
    <source>
        <dbReference type="ARBA" id="ARBA00022676"/>
    </source>
</evidence>
<dbReference type="InterPro" id="IPR019734">
    <property type="entry name" value="TPR_rpt"/>
</dbReference>
<accession>A0AAN7SZ58</accession>
<feature type="repeat" description="TPR" evidence="8">
    <location>
        <begin position="923"/>
        <end position="956"/>
    </location>
</feature>
<dbReference type="Gene3D" id="3.40.50.11380">
    <property type="match status" value="1"/>
</dbReference>
<dbReference type="Gene3D" id="1.25.40.10">
    <property type="entry name" value="Tetratricopeptide repeat domain"/>
    <property type="match status" value="3"/>
</dbReference>
<evidence type="ECO:0000313" key="12">
    <source>
        <dbReference type="Proteomes" id="UP001309876"/>
    </source>
</evidence>
<dbReference type="Gene3D" id="3.40.50.2000">
    <property type="entry name" value="Glycogen Phosphorylase B"/>
    <property type="match status" value="1"/>
</dbReference>
<comment type="similarity">
    <text evidence="2">Belongs to the glycosyltransferase 41 family. O-GlcNAc transferase subfamily.</text>
</comment>
<evidence type="ECO:0000256" key="8">
    <source>
        <dbReference type="PROSITE-ProRule" id="PRU00339"/>
    </source>
</evidence>
<feature type="repeat" description="TPR" evidence="8">
    <location>
        <begin position="889"/>
        <end position="922"/>
    </location>
</feature>
<dbReference type="GO" id="GO:0097363">
    <property type="term" value="F:protein O-acetylglucosaminyltransferase activity"/>
    <property type="evidence" value="ECO:0007669"/>
    <property type="project" value="UniProtKB-EC"/>
</dbReference>